<dbReference type="SUPFAM" id="SSF50199">
    <property type="entry name" value="Staphylococcal nuclease"/>
    <property type="match status" value="1"/>
</dbReference>
<dbReference type="GO" id="GO:0005615">
    <property type="term" value="C:extracellular space"/>
    <property type="evidence" value="ECO:0007669"/>
    <property type="project" value="TreeGrafter"/>
</dbReference>
<dbReference type="Proteomes" id="UP000314986">
    <property type="component" value="Unassembled WGS sequence"/>
</dbReference>
<feature type="transmembrane region" description="Helical" evidence="1">
    <location>
        <begin position="29"/>
        <end position="47"/>
    </location>
</feature>
<sequence length="249" mass="28308">MSEGRERRAQPPAAGGVEAAAGFLDRHLLALRILSPALAGAGILILARSVRLSTKFSTVLDVPDTFIQKQVQLRGKVHRITEKGLEVEHVPIALPFISSLQRKWQSSGLLMIRMAGLQMTDEARIWLQEQIKPSNIVWFQLLRREDSIIDCIVRKNKGRFFTICLNEEILRQGLGRTVAIKGLDSNSKLYWKLQTKLIKAELKAQTKGRGIWKEPTLTERITHNIQHQRDTIFQNLKNLTSWIKGFGKQ</sequence>
<keyword evidence="1" id="KW-0472">Membrane</keyword>
<dbReference type="Ensembl" id="ENSCMIT00000001376.1">
    <property type="protein sequence ID" value="ENSCMIP00000001313.1"/>
    <property type="gene ID" value="ENSCMIG00000000870.1"/>
</dbReference>
<proteinExistence type="predicted"/>
<keyword evidence="1" id="KW-0812">Transmembrane</keyword>
<dbReference type="InParanoid" id="A0A4W3GDC9"/>
<protein>
    <submittedName>
        <fullName evidence="2">Chromosome 3 open reading frame 33</fullName>
    </submittedName>
</protein>
<dbReference type="PANTHER" id="PTHR28434">
    <property type="entry name" value="PROTEIN C3ORF33"/>
    <property type="match status" value="1"/>
</dbReference>
<dbReference type="GeneTree" id="ENSGT00390000004493"/>
<dbReference type="GeneID" id="103175708"/>
<organism evidence="2 3">
    <name type="scientific">Callorhinchus milii</name>
    <name type="common">Ghost shark</name>
    <dbReference type="NCBI Taxonomy" id="7868"/>
    <lineage>
        <taxon>Eukaryota</taxon>
        <taxon>Metazoa</taxon>
        <taxon>Chordata</taxon>
        <taxon>Craniata</taxon>
        <taxon>Vertebrata</taxon>
        <taxon>Chondrichthyes</taxon>
        <taxon>Holocephali</taxon>
        <taxon>Chimaeriformes</taxon>
        <taxon>Callorhinchidae</taxon>
        <taxon>Callorhinchus</taxon>
    </lineage>
</organism>
<dbReference type="InterPro" id="IPR035437">
    <property type="entry name" value="SNase_OB-fold_sf"/>
</dbReference>
<dbReference type="InterPro" id="IPR042421">
    <property type="entry name" value="C3orf33-like"/>
</dbReference>
<dbReference type="OrthoDB" id="6220511at2759"/>
<reference evidence="2" key="5">
    <citation type="submission" date="2025-09" db="UniProtKB">
        <authorList>
            <consortium name="Ensembl"/>
        </authorList>
    </citation>
    <scope>IDENTIFICATION</scope>
</reference>
<evidence type="ECO:0000256" key="1">
    <source>
        <dbReference type="SAM" id="Phobius"/>
    </source>
</evidence>
<reference evidence="3" key="2">
    <citation type="journal article" date="2007" name="PLoS Biol.">
        <title>Survey sequencing and comparative analysis of the elephant shark (Callorhinchus milii) genome.</title>
        <authorList>
            <person name="Venkatesh B."/>
            <person name="Kirkness E.F."/>
            <person name="Loh Y.H."/>
            <person name="Halpern A.L."/>
            <person name="Lee A.P."/>
            <person name="Johnson J."/>
            <person name="Dandona N."/>
            <person name="Viswanathan L.D."/>
            <person name="Tay A."/>
            <person name="Venter J.C."/>
            <person name="Strausberg R.L."/>
            <person name="Brenner S."/>
        </authorList>
    </citation>
    <scope>NUCLEOTIDE SEQUENCE [LARGE SCALE GENOMIC DNA]</scope>
</reference>
<dbReference type="AlphaFoldDB" id="A0A4W3GDC9"/>
<name>A0A4W3GDC9_CALMI</name>
<evidence type="ECO:0000313" key="2">
    <source>
        <dbReference type="Ensembl" id="ENSCMIP00000001313.1"/>
    </source>
</evidence>
<reference evidence="3" key="1">
    <citation type="journal article" date="2006" name="Science">
        <title>Ancient noncoding elements conserved in the human genome.</title>
        <authorList>
            <person name="Venkatesh B."/>
            <person name="Kirkness E.F."/>
            <person name="Loh Y.H."/>
            <person name="Halpern A.L."/>
            <person name="Lee A.P."/>
            <person name="Johnson J."/>
            <person name="Dandona N."/>
            <person name="Viswanathan L.D."/>
            <person name="Tay A."/>
            <person name="Venter J.C."/>
            <person name="Strausberg R.L."/>
            <person name="Brenner S."/>
        </authorList>
    </citation>
    <scope>NUCLEOTIDE SEQUENCE [LARGE SCALE GENOMIC DNA]</scope>
</reference>
<dbReference type="PANTHER" id="PTHR28434:SF1">
    <property type="entry name" value="PROTEIN C3ORF33"/>
    <property type="match status" value="1"/>
</dbReference>
<dbReference type="KEGG" id="cmk:103175708"/>
<reference evidence="3" key="3">
    <citation type="journal article" date="2014" name="Nature">
        <title>Elephant shark genome provides unique insights into gnathostome evolution.</title>
        <authorList>
            <consortium name="International Elephant Shark Genome Sequencing Consortium"/>
            <person name="Venkatesh B."/>
            <person name="Lee A.P."/>
            <person name="Ravi V."/>
            <person name="Maurya A.K."/>
            <person name="Lian M.M."/>
            <person name="Swann J.B."/>
            <person name="Ohta Y."/>
            <person name="Flajnik M.F."/>
            <person name="Sutoh Y."/>
            <person name="Kasahara M."/>
            <person name="Hoon S."/>
            <person name="Gangu V."/>
            <person name="Roy S.W."/>
            <person name="Irimia M."/>
            <person name="Korzh V."/>
            <person name="Kondrychyn I."/>
            <person name="Lim Z.W."/>
            <person name="Tay B.H."/>
            <person name="Tohari S."/>
            <person name="Kong K.W."/>
            <person name="Ho S."/>
            <person name="Lorente-Galdos B."/>
            <person name="Quilez J."/>
            <person name="Marques-Bonet T."/>
            <person name="Raney B.J."/>
            <person name="Ingham P.W."/>
            <person name="Tay A."/>
            <person name="Hillier L.W."/>
            <person name="Minx P."/>
            <person name="Boehm T."/>
            <person name="Wilson R.K."/>
            <person name="Brenner S."/>
            <person name="Warren W.C."/>
        </authorList>
    </citation>
    <scope>NUCLEOTIDE SEQUENCE [LARGE SCALE GENOMIC DNA]</scope>
</reference>
<dbReference type="Gene3D" id="2.40.50.90">
    <property type="match status" value="1"/>
</dbReference>
<keyword evidence="1" id="KW-1133">Transmembrane helix</keyword>
<gene>
    <name evidence="2" type="primary">c18h3orf33</name>
</gene>
<keyword evidence="3" id="KW-1185">Reference proteome</keyword>
<accession>A0A4W3GDC9</accession>
<dbReference type="OMA" id="THDGKVW"/>
<evidence type="ECO:0000313" key="3">
    <source>
        <dbReference type="Proteomes" id="UP000314986"/>
    </source>
</evidence>
<reference evidence="2" key="4">
    <citation type="submission" date="2025-08" db="UniProtKB">
        <authorList>
            <consortium name="Ensembl"/>
        </authorList>
    </citation>
    <scope>IDENTIFICATION</scope>
</reference>
<dbReference type="STRING" id="7868.ENSCMIP00000001313"/>